<reference evidence="2 3" key="1">
    <citation type="submission" date="2013-05" db="EMBL/GenBank/DDBJ databases">
        <title>Genome assembly of Chondromyces apiculatus DSM 436.</title>
        <authorList>
            <person name="Sharma G."/>
            <person name="Khatri I."/>
            <person name="Kaur C."/>
            <person name="Mayilraj S."/>
            <person name="Subramanian S."/>
        </authorList>
    </citation>
    <scope>NUCLEOTIDE SEQUENCE [LARGE SCALE GENOMIC DNA]</scope>
    <source>
        <strain evidence="2 3">DSM 436</strain>
    </source>
</reference>
<feature type="compositionally biased region" description="Basic residues" evidence="1">
    <location>
        <begin position="65"/>
        <end position="74"/>
    </location>
</feature>
<feature type="region of interest" description="Disordered" evidence="1">
    <location>
        <begin position="60"/>
        <end position="110"/>
    </location>
</feature>
<evidence type="ECO:0000313" key="3">
    <source>
        <dbReference type="Proteomes" id="UP000019678"/>
    </source>
</evidence>
<comment type="caution">
    <text evidence="2">The sequence shown here is derived from an EMBL/GenBank/DDBJ whole genome shotgun (WGS) entry which is preliminary data.</text>
</comment>
<sequence>MRDQGRHALNLTLRCLNRHLARHASVRNLRCAPYGAGGEYRTGARRVKRGLIFAQRRAGGLQWRRPARPARPARRGAPDTTHAARAAADLRPGRRRSGAVKARRLADAPS</sequence>
<organism evidence="2 3">
    <name type="scientific">Chondromyces apiculatus DSM 436</name>
    <dbReference type="NCBI Taxonomy" id="1192034"/>
    <lineage>
        <taxon>Bacteria</taxon>
        <taxon>Pseudomonadati</taxon>
        <taxon>Myxococcota</taxon>
        <taxon>Polyangia</taxon>
        <taxon>Polyangiales</taxon>
        <taxon>Polyangiaceae</taxon>
        <taxon>Chondromyces</taxon>
    </lineage>
</organism>
<dbReference type="STRING" id="1192034.CAP_5025"/>
<proteinExistence type="predicted"/>
<name>A0A017T3V0_9BACT</name>
<protein>
    <submittedName>
        <fullName evidence="2">Uncharacterized protein</fullName>
    </submittedName>
</protein>
<accession>A0A017T3V0</accession>
<evidence type="ECO:0000256" key="1">
    <source>
        <dbReference type="SAM" id="MobiDB-lite"/>
    </source>
</evidence>
<feature type="compositionally biased region" description="Basic residues" evidence="1">
    <location>
        <begin position="93"/>
        <end position="103"/>
    </location>
</feature>
<dbReference type="Proteomes" id="UP000019678">
    <property type="component" value="Unassembled WGS sequence"/>
</dbReference>
<feature type="compositionally biased region" description="Low complexity" evidence="1">
    <location>
        <begin position="78"/>
        <end position="90"/>
    </location>
</feature>
<gene>
    <name evidence="2" type="ORF">CAP_5025</name>
</gene>
<dbReference type="AlphaFoldDB" id="A0A017T3V0"/>
<keyword evidence="3" id="KW-1185">Reference proteome</keyword>
<dbReference type="EMBL" id="ASRX01000040">
    <property type="protein sequence ID" value="EYF03924.1"/>
    <property type="molecule type" value="Genomic_DNA"/>
</dbReference>
<evidence type="ECO:0000313" key="2">
    <source>
        <dbReference type="EMBL" id="EYF03924.1"/>
    </source>
</evidence>